<dbReference type="Proteomes" id="UP001057402">
    <property type="component" value="Chromosome 3"/>
</dbReference>
<sequence>MENQLNGRKAENPRRKEKPILALAGAAAAVALAVGLAASVVSSRLRDQKRKQLAGSKVRVSLSAQEILKLSDRIITRSKAVHDAVASVPLDKVSYANVVAPLAELEAELSPLVQSCIFPKLVSTLENVRRASAEAEQRIDAHNASCSLREDVYHVVKAYFTRGEWTSPEANCFVKCLVKDFERNGLNLTSTMREEVQRLKSQIDELSLQYVQNLNDDRSFLLFSGDEVIGIPAEFLEIMEKTQSGKYKVKLRKHHVGAILEHCKIATTRRSVAVAYGKRCGEVNLSILKKLVELRHKLSKLLGYSSYAEYALECRMAKTSTKVLEFLEEISNALSDMADRELMVLKDLKRKEEGDLPFGSEDLLYYMKRFQDIQLGFELGSIKHYFPVNLVFSGIFKIFQDLFGLKFEEVADPDVWHSDVRLFSVIDLTSGDLMGYFYIDLYKREGKYGHTSVVALQNGASSLRDKRQIPIVLLIAQFQKNEGDHLNFLRFPEVVSLIHEFTHVIQHICNRSSFARYSGLRINPDFVEVPALVFENWCYESLSLRLMSGFHQDTTKPVDEKTVGLIKQWRYSFSAVKLKQEILYSLFDNLIYTEDDIDIGELLKHLHPKVMLGLPMLEGVNVAACFPRSAIGYEAACYSRLWSEVCAADIFRSKFQDDLLNPNVGMEFRSKVLAHGGSKNPISLLTDFLGREPSRKAFIDIRAQASM</sequence>
<keyword evidence="2" id="KW-1185">Reference proteome</keyword>
<evidence type="ECO:0000313" key="1">
    <source>
        <dbReference type="EMBL" id="KAI4383595.1"/>
    </source>
</evidence>
<evidence type="ECO:0000313" key="2">
    <source>
        <dbReference type="Proteomes" id="UP001057402"/>
    </source>
</evidence>
<proteinExistence type="predicted"/>
<gene>
    <name evidence="1" type="ORF">MLD38_009411</name>
</gene>
<organism evidence="1 2">
    <name type="scientific">Melastoma candidum</name>
    <dbReference type="NCBI Taxonomy" id="119954"/>
    <lineage>
        <taxon>Eukaryota</taxon>
        <taxon>Viridiplantae</taxon>
        <taxon>Streptophyta</taxon>
        <taxon>Embryophyta</taxon>
        <taxon>Tracheophyta</taxon>
        <taxon>Spermatophyta</taxon>
        <taxon>Magnoliopsida</taxon>
        <taxon>eudicotyledons</taxon>
        <taxon>Gunneridae</taxon>
        <taxon>Pentapetalae</taxon>
        <taxon>rosids</taxon>
        <taxon>malvids</taxon>
        <taxon>Myrtales</taxon>
        <taxon>Melastomataceae</taxon>
        <taxon>Melastomatoideae</taxon>
        <taxon>Melastomateae</taxon>
        <taxon>Melastoma</taxon>
    </lineage>
</organism>
<dbReference type="EMBL" id="CM042882">
    <property type="protein sequence ID" value="KAI4383595.1"/>
    <property type="molecule type" value="Genomic_DNA"/>
</dbReference>
<comment type="caution">
    <text evidence="1">The sequence shown here is derived from an EMBL/GenBank/DDBJ whole genome shotgun (WGS) entry which is preliminary data.</text>
</comment>
<protein>
    <submittedName>
        <fullName evidence="1">Uncharacterized protein</fullName>
    </submittedName>
</protein>
<accession>A0ACB9RWX4</accession>
<reference evidence="2" key="1">
    <citation type="journal article" date="2023" name="Front. Plant Sci.">
        <title>Chromosomal-level genome assembly of Melastoma candidum provides insights into trichome evolution.</title>
        <authorList>
            <person name="Zhong Y."/>
            <person name="Wu W."/>
            <person name="Sun C."/>
            <person name="Zou P."/>
            <person name="Liu Y."/>
            <person name="Dai S."/>
            <person name="Zhou R."/>
        </authorList>
    </citation>
    <scope>NUCLEOTIDE SEQUENCE [LARGE SCALE GENOMIC DNA]</scope>
</reference>
<name>A0ACB9RWX4_9MYRT</name>